<organism evidence="1 2">
    <name type="scientific">Alteribacter keqinensis</name>
    <dbReference type="NCBI Taxonomy" id="2483800"/>
    <lineage>
        <taxon>Bacteria</taxon>
        <taxon>Bacillati</taxon>
        <taxon>Bacillota</taxon>
        <taxon>Bacilli</taxon>
        <taxon>Bacillales</taxon>
        <taxon>Bacillaceae</taxon>
        <taxon>Alteribacter</taxon>
    </lineage>
</organism>
<sequence length="62" mass="7096">MLKESRVKENVNTSRESLEVMLPPPTASHGYWGKPETPAKGVFCPEHFREQESGQKLYQHVV</sequence>
<gene>
    <name evidence="1" type="ORF">EBO34_18685</name>
</gene>
<dbReference type="AlphaFoldDB" id="A0A3M7TKS5"/>
<proteinExistence type="predicted"/>
<comment type="caution">
    <text evidence="1">The sequence shown here is derived from an EMBL/GenBank/DDBJ whole genome shotgun (WGS) entry which is preliminary data.</text>
</comment>
<evidence type="ECO:0000313" key="1">
    <source>
        <dbReference type="EMBL" id="RNA66158.1"/>
    </source>
</evidence>
<reference evidence="1 2" key="1">
    <citation type="submission" date="2018-10" db="EMBL/GenBank/DDBJ databases">
        <title>Bacillus Keqinensis sp. nov., a moderately halophilic bacterium isolated from a saline-alkaline lake.</title>
        <authorList>
            <person name="Wang H."/>
        </authorList>
    </citation>
    <scope>NUCLEOTIDE SEQUENCE [LARGE SCALE GENOMIC DNA]</scope>
    <source>
        <strain evidence="1 2">KQ-3</strain>
    </source>
</reference>
<protein>
    <submittedName>
        <fullName evidence="1">Uncharacterized protein</fullName>
    </submittedName>
</protein>
<dbReference type="EMBL" id="RHIB01000004">
    <property type="protein sequence ID" value="RNA66158.1"/>
    <property type="molecule type" value="Genomic_DNA"/>
</dbReference>
<evidence type="ECO:0000313" key="2">
    <source>
        <dbReference type="Proteomes" id="UP000278746"/>
    </source>
</evidence>
<dbReference type="Proteomes" id="UP000278746">
    <property type="component" value="Unassembled WGS sequence"/>
</dbReference>
<keyword evidence="2" id="KW-1185">Reference proteome</keyword>
<name>A0A3M7TKS5_9BACI</name>
<accession>A0A3M7TKS5</accession>